<feature type="transmembrane region" description="Helical" evidence="10">
    <location>
        <begin position="213"/>
        <end position="241"/>
    </location>
</feature>
<dbReference type="PANTHER" id="PTHR30065">
    <property type="entry name" value="FLAGELLAR BIOSYNTHETIC PROTEIN FLIR"/>
    <property type="match status" value="1"/>
</dbReference>
<dbReference type="AlphaFoldDB" id="A0A2T5VDE3"/>
<evidence type="ECO:0000256" key="3">
    <source>
        <dbReference type="ARBA" id="ARBA00021717"/>
    </source>
</evidence>
<evidence type="ECO:0000256" key="6">
    <source>
        <dbReference type="ARBA" id="ARBA00022989"/>
    </source>
</evidence>
<evidence type="ECO:0000256" key="4">
    <source>
        <dbReference type="ARBA" id="ARBA00022475"/>
    </source>
</evidence>
<dbReference type="EMBL" id="QAYG01000002">
    <property type="protein sequence ID" value="PTW61763.1"/>
    <property type="molecule type" value="Genomic_DNA"/>
</dbReference>
<name>A0A2T5VDE3_9HYPH</name>
<keyword evidence="12" id="KW-1185">Reference proteome</keyword>
<evidence type="ECO:0000313" key="11">
    <source>
        <dbReference type="EMBL" id="PTW61763.1"/>
    </source>
</evidence>
<dbReference type="GO" id="GO:0044780">
    <property type="term" value="P:bacterial-type flagellum assembly"/>
    <property type="evidence" value="ECO:0007669"/>
    <property type="project" value="UniProtKB-UniRule"/>
</dbReference>
<comment type="caution">
    <text evidence="11">The sequence shown here is derived from an EMBL/GenBank/DDBJ whole genome shotgun (WGS) entry which is preliminary data.</text>
</comment>
<feature type="transmembrane region" description="Helical" evidence="10">
    <location>
        <begin position="124"/>
        <end position="150"/>
    </location>
</feature>
<evidence type="ECO:0000256" key="5">
    <source>
        <dbReference type="ARBA" id="ARBA00022692"/>
    </source>
</evidence>
<evidence type="ECO:0000256" key="9">
    <source>
        <dbReference type="NCBIfam" id="TIGR01400"/>
    </source>
</evidence>
<dbReference type="InterPro" id="IPR006303">
    <property type="entry name" value="FliR"/>
</dbReference>
<dbReference type="Proteomes" id="UP000244081">
    <property type="component" value="Unassembled WGS sequence"/>
</dbReference>
<dbReference type="GO" id="GO:0009425">
    <property type="term" value="C:bacterial-type flagellum basal body"/>
    <property type="evidence" value="ECO:0007669"/>
    <property type="project" value="UniProtKB-SubCell"/>
</dbReference>
<dbReference type="OrthoDB" id="9779817at2"/>
<sequence>MTVSFLPQIALLFMLIFARLGTMLMLLPALGESNIPPRIRLSLALLLAMLLYPSLAGRYPGAVPGNFGALIVMFASEFVVGLFIGLSVRLIMAGIQIAGTIMAQQSSLAMAMAFDPTQSQQGVLFANFLTLLAVTLIFATNLHYLVIAALNDSFTLFPPGHWMPVGDLAESAVETVAAAFSIGMRISAPFIVFGLVFYFGLGLLNRLMPQMQIFFIAMPANIFLGIGLLMLLLGTLMTWYMSHIEQVLGRFVVR</sequence>
<keyword evidence="11" id="KW-0966">Cell projection</keyword>
<protein>
    <recommendedName>
        <fullName evidence="3 9">Flagellar biosynthetic protein FliR</fullName>
    </recommendedName>
</protein>
<evidence type="ECO:0000256" key="8">
    <source>
        <dbReference type="ARBA" id="ARBA00023143"/>
    </source>
</evidence>
<proteinExistence type="inferred from homology"/>
<evidence type="ECO:0000313" key="12">
    <source>
        <dbReference type="Proteomes" id="UP000244081"/>
    </source>
</evidence>
<evidence type="ECO:0000256" key="1">
    <source>
        <dbReference type="ARBA" id="ARBA00002578"/>
    </source>
</evidence>
<keyword evidence="7 10" id="KW-0472">Membrane</keyword>
<keyword evidence="8 10" id="KW-0975">Bacterial flagellum</keyword>
<comment type="similarity">
    <text evidence="2 10">Belongs to the FliR/MopE/SpaR family.</text>
</comment>
<dbReference type="Pfam" id="PF01311">
    <property type="entry name" value="Bac_export_1"/>
    <property type="match status" value="1"/>
</dbReference>
<keyword evidence="11" id="KW-0282">Flagellum</keyword>
<feature type="transmembrane region" description="Helical" evidence="10">
    <location>
        <begin position="176"/>
        <end position="201"/>
    </location>
</feature>
<feature type="transmembrane region" description="Helical" evidence="10">
    <location>
        <begin position="79"/>
        <end position="103"/>
    </location>
</feature>
<dbReference type="InterPro" id="IPR002010">
    <property type="entry name" value="T3SS_IM_R"/>
</dbReference>
<keyword evidence="11" id="KW-0969">Cilium</keyword>
<keyword evidence="4 10" id="KW-1003">Cell membrane</keyword>
<evidence type="ECO:0000256" key="10">
    <source>
        <dbReference type="RuleBase" id="RU362071"/>
    </source>
</evidence>
<organism evidence="11 12">
    <name type="scientific">Breoghania corrubedonensis</name>
    <dbReference type="NCBI Taxonomy" id="665038"/>
    <lineage>
        <taxon>Bacteria</taxon>
        <taxon>Pseudomonadati</taxon>
        <taxon>Pseudomonadota</taxon>
        <taxon>Alphaproteobacteria</taxon>
        <taxon>Hyphomicrobiales</taxon>
        <taxon>Stappiaceae</taxon>
        <taxon>Breoghania</taxon>
    </lineage>
</organism>
<comment type="function">
    <text evidence="1 10">Role in flagellar biosynthesis.</text>
</comment>
<comment type="subcellular location">
    <subcellularLocation>
        <location evidence="10">Cell membrane</location>
        <topology evidence="10">Multi-pass membrane protein</topology>
    </subcellularLocation>
    <subcellularLocation>
        <location evidence="10">Bacterial flagellum basal body</location>
    </subcellularLocation>
</comment>
<dbReference type="GO" id="GO:0006605">
    <property type="term" value="P:protein targeting"/>
    <property type="evidence" value="ECO:0007669"/>
    <property type="project" value="UniProtKB-UniRule"/>
</dbReference>
<keyword evidence="5 10" id="KW-0812">Transmembrane</keyword>
<keyword evidence="6 10" id="KW-1133">Transmembrane helix</keyword>
<evidence type="ECO:0000256" key="7">
    <source>
        <dbReference type="ARBA" id="ARBA00023136"/>
    </source>
</evidence>
<dbReference type="PRINTS" id="PR00953">
    <property type="entry name" value="TYPE3IMRPROT"/>
</dbReference>
<feature type="transmembrane region" description="Helical" evidence="10">
    <location>
        <begin position="6"/>
        <end position="27"/>
    </location>
</feature>
<dbReference type="PANTHER" id="PTHR30065:SF8">
    <property type="entry name" value="FLAGELLAR BIOSYNTHETIC PROTEIN FLIR"/>
    <property type="match status" value="1"/>
</dbReference>
<dbReference type="GO" id="GO:0005886">
    <property type="term" value="C:plasma membrane"/>
    <property type="evidence" value="ECO:0007669"/>
    <property type="project" value="UniProtKB-SubCell"/>
</dbReference>
<feature type="transmembrane region" description="Helical" evidence="10">
    <location>
        <begin position="39"/>
        <end position="59"/>
    </location>
</feature>
<dbReference type="RefSeq" id="WP_107989593.1">
    <property type="nucleotide sequence ID" value="NZ_QAYG01000002.1"/>
</dbReference>
<reference evidence="11 12" key="1">
    <citation type="submission" date="2018-04" db="EMBL/GenBank/DDBJ databases">
        <title>Genomic Encyclopedia of Archaeal and Bacterial Type Strains, Phase II (KMG-II): from individual species to whole genera.</title>
        <authorList>
            <person name="Goeker M."/>
        </authorList>
    </citation>
    <scope>NUCLEOTIDE SEQUENCE [LARGE SCALE GENOMIC DNA]</scope>
    <source>
        <strain evidence="11 12">DSM 23382</strain>
    </source>
</reference>
<evidence type="ECO:0000256" key="2">
    <source>
        <dbReference type="ARBA" id="ARBA00009772"/>
    </source>
</evidence>
<gene>
    <name evidence="11" type="ORF">C8N35_102479</name>
</gene>
<dbReference type="NCBIfam" id="TIGR01400">
    <property type="entry name" value="fliR"/>
    <property type="match status" value="1"/>
</dbReference>
<accession>A0A2T5VDE3</accession>